<evidence type="ECO:0000313" key="1">
    <source>
        <dbReference type="EMBL" id="VAW90465.1"/>
    </source>
</evidence>
<accession>A0A3B0ZAN8</accession>
<dbReference type="AlphaFoldDB" id="A0A3B0ZAN8"/>
<proteinExistence type="predicted"/>
<organism evidence="1">
    <name type="scientific">hydrothermal vent metagenome</name>
    <dbReference type="NCBI Taxonomy" id="652676"/>
    <lineage>
        <taxon>unclassified sequences</taxon>
        <taxon>metagenomes</taxon>
        <taxon>ecological metagenomes</taxon>
    </lineage>
</organism>
<protein>
    <recommendedName>
        <fullName evidence="2">DUF3291 domain-containing protein</fullName>
    </recommendedName>
</protein>
<sequence length="104" mass="12019">MIITATQIKITSIIGYLRFFPAAGRTRQQLTEVDGLLFFRLKGLRTLSGWQSREAMVEFRNNGHHLDGMKKSKKMGFVKSITWEADAEPSWDEVKKRLLSVEFK</sequence>
<evidence type="ECO:0008006" key="2">
    <source>
        <dbReference type="Google" id="ProtNLM"/>
    </source>
</evidence>
<reference evidence="1" key="1">
    <citation type="submission" date="2018-06" db="EMBL/GenBank/DDBJ databases">
        <authorList>
            <person name="Zhirakovskaya E."/>
        </authorList>
    </citation>
    <scope>NUCLEOTIDE SEQUENCE</scope>
</reference>
<name>A0A3B0ZAN8_9ZZZZ</name>
<dbReference type="EMBL" id="UOFQ01000193">
    <property type="protein sequence ID" value="VAW90465.1"/>
    <property type="molecule type" value="Genomic_DNA"/>
</dbReference>
<gene>
    <name evidence="1" type="ORF">MNBD_GAMMA17-1035</name>
</gene>